<keyword evidence="4 8" id="KW-1133">Transmembrane helix</keyword>
<comment type="caution">
    <text evidence="8">Lacks conserved residue(s) required for the propagation of feature annotation.</text>
</comment>
<dbReference type="InterPro" id="IPR013604">
    <property type="entry name" value="7TM_chemorcpt"/>
</dbReference>
<keyword evidence="3 8" id="KW-0812">Transmembrane</keyword>
<feature type="transmembrane region" description="Helical" evidence="8">
    <location>
        <begin position="119"/>
        <end position="140"/>
    </location>
</feature>
<evidence type="ECO:0000256" key="1">
    <source>
        <dbReference type="ARBA" id="ARBA00004651"/>
    </source>
</evidence>
<keyword evidence="5 8" id="KW-0472">Membrane</keyword>
<evidence type="ECO:0000256" key="3">
    <source>
        <dbReference type="ARBA" id="ARBA00022692"/>
    </source>
</evidence>
<accession>A0A6P7F1E2</accession>
<evidence type="ECO:0000256" key="6">
    <source>
        <dbReference type="ARBA" id="ARBA00023170"/>
    </source>
</evidence>
<keyword evidence="6 8" id="KW-0675">Receptor</keyword>
<protein>
    <recommendedName>
        <fullName evidence="8">Gustatory receptor</fullName>
    </recommendedName>
</protein>
<dbReference type="RefSeq" id="XP_028128692.1">
    <property type="nucleotide sequence ID" value="XM_028272891.1"/>
</dbReference>
<evidence type="ECO:0000313" key="9">
    <source>
        <dbReference type="RefSeq" id="XP_028128692.1"/>
    </source>
</evidence>
<feature type="transmembrane region" description="Helical" evidence="8">
    <location>
        <begin position="267"/>
        <end position="287"/>
    </location>
</feature>
<dbReference type="Pfam" id="PF08395">
    <property type="entry name" value="7tm_7"/>
    <property type="match status" value="1"/>
</dbReference>
<gene>
    <name evidence="9" type="primary">LOC114324962</name>
</gene>
<dbReference type="GO" id="GO:0007635">
    <property type="term" value="P:chemosensory behavior"/>
    <property type="evidence" value="ECO:0007669"/>
    <property type="project" value="TreeGrafter"/>
</dbReference>
<evidence type="ECO:0000256" key="8">
    <source>
        <dbReference type="RuleBase" id="RU363108"/>
    </source>
</evidence>
<evidence type="ECO:0000256" key="2">
    <source>
        <dbReference type="ARBA" id="ARBA00022475"/>
    </source>
</evidence>
<dbReference type="GO" id="GO:0030424">
    <property type="term" value="C:axon"/>
    <property type="evidence" value="ECO:0007669"/>
    <property type="project" value="TreeGrafter"/>
</dbReference>
<sequence length="362" mass="42125">MMKQDIFVIKSVFIAASYIGTFPSEHKAIQRRVLIVILTIVHMIGTVCIIMYYKYTSRSMKFEVTEKFLMAMQFMALFLFNGHCLYGSINNNSLWNSFFENIEIINNRFKHSVKLGKEIFKWILFVLFYSCIYVIAMWLPKTEMSNYSLFSSIYWLMLHLEMLFLTLVTSQSSNFLSIRYTQLQKSLLETFSTDSITIGEDLSHYENVQEIKLYILTLHKAATDINRATGKMVLTLLILTFLSMLSIFNLLLFIYKTMNFWHFLPNLGNLLENVSLWVFSLAIILSCDKVEKTSKELINTCTYIYASKGSEDALMLLNLAKELRPKFTAAGFFEINQRLLPTFLSNLSTYLIIILQFKFSAL</sequence>
<dbReference type="GO" id="GO:0008049">
    <property type="term" value="P:male courtship behavior"/>
    <property type="evidence" value="ECO:0007669"/>
    <property type="project" value="TreeGrafter"/>
</dbReference>
<organism evidence="9">
    <name type="scientific">Diabrotica virgifera virgifera</name>
    <name type="common">western corn rootworm</name>
    <dbReference type="NCBI Taxonomy" id="50390"/>
    <lineage>
        <taxon>Eukaryota</taxon>
        <taxon>Metazoa</taxon>
        <taxon>Ecdysozoa</taxon>
        <taxon>Arthropoda</taxon>
        <taxon>Hexapoda</taxon>
        <taxon>Insecta</taxon>
        <taxon>Pterygota</taxon>
        <taxon>Neoptera</taxon>
        <taxon>Endopterygota</taxon>
        <taxon>Coleoptera</taxon>
        <taxon>Polyphaga</taxon>
        <taxon>Cucujiformia</taxon>
        <taxon>Chrysomeloidea</taxon>
        <taxon>Chrysomelidae</taxon>
        <taxon>Galerucinae</taxon>
        <taxon>Diabroticina</taxon>
        <taxon>Diabroticites</taxon>
        <taxon>Diabrotica</taxon>
    </lineage>
</organism>
<dbReference type="PANTHER" id="PTHR21143:SF104">
    <property type="entry name" value="GUSTATORY RECEPTOR 8A-RELATED"/>
    <property type="match status" value="1"/>
</dbReference>
<dbReference type="OrthoDB" id="6748730at2759"/>
<feature type="transmembrane region" description="Helical" evidence="8">
    <location>
        <begin position="34"/>
        <end position="53"/>
    </location>
</feature>
<comment type="similarity">
    <text evidence="8">Belongs to the insect chemoreceptor superfamily. Gustatory receptor (GR) family.</text>
</comment>
<keyword evidence="2 8" id="KW-1003">Cell membrane</keyword>
<evidence type="ECO:0000256" key="7">
    <source>
        <dbReference type="ARBA" id="ARBA00023224"/>
    </source>
</evidence>
<dbReference type="GO" id="GO:0043025">
    <property type="term" value="C:neuronal cell body"/>
    <property type="evidence" value="ECO:0007669"/>
    <property type="project" value="TreeGrafter"/>
</dbReference>
<dbReference type="AlphaFoldDB" id="A0A6P7F1E2"/>
<keyword evidence="7 8" id="KW-0807">Transducer</keyword>
<reference evidence="9" key="1">
    <citation type="submission" date="2025-08" db="UniProtKB">
        <authorList>
            <consortium name="RefSeq"/>
        </authorList>
    </citation>
    <scope>IDENTIFICATION</scope>
    <source>
        <tissue evidence="9">Whole insect</tissue>
    </source>
</reference>
<dbReference type="GO" id="GO:0050909">
    <property type="term" value="P:sensory perception of taste"/>
    <property type="evidence" value="ECO:0007669"/>
    <property type="project" value="InterPro"/>
</dbReference>
<feature type="transmembrane region" description="Helical" evidence="8">
    <location>
        <begin position="233"/>
        <end position="255"/>
    </location>
</feature>
<evidence type="ECO:0000256" key="5">
    <source>
        <dbReference type="ARBA" id="ARBA00023136"/>
    </source>
</evidence>
<dbReference type="GO" id="GO:0005886">
    <property type="term" value="C:plasma membrane"/>
    <property type="evidence" value="ECO:0007669"/>
    <property type="project" value="UniProtKB-SubCell"/>
</dbReference>
<name>A0A6P7F1E2_DIAVI</name>
<dbReference type="GO" id="GO:0030425">
    <property type="term" value="C:dendrite"/>
    <property type="evidence" value="ECO:0007669"/>
    <property type="project" value="TreeGrafter"/>
</dbReference>
<proteinExistence type="inferred from homology"/>
<comment type="subcellular location">
    <subcellularLocation>
        <location evidence="1 8">Cell membrane</location>
        <topology evidence="1 8">Multi-pass membrane protein</topology>
    </subcellularLocation>
</comment>
<evidence type="ECO:0000256" key="4">
    <source>
        <dbReference type="ARBA" id="ARBA00022989"/>
    </source>
</evidence>
<comment type="function">
    <text evidence="8">Gustatory receptor which mediates acceptance or avoidance behavior, depending on its substrates.</text>
</comment>
<feature type="transmembrane region" description="Helical" evidence="8">
    <location>
        <begin position="68"/>
        <end position="89"/>
    </location>
</feature>
<dbReference type="PANTHER" id="PTHR21143">
    <property type="entry name" value="INVERTEBRATE GUSTATORY RECEPTOR"/>
    <property type="match status" value="1"/>
</dbReference>
<dbReference type="GO" id="GO:0007165">
    <property type="term" value="P:signal transduction"/>
    <property type="evidence" value="ECO:0007669"/>
    <property type="project" value="UniProtKB-KW"/>
</dbReference>
<feature type="transmembrane region" description="Helical" evidence="8">
    <location>
        <begin position="152"/>
        <end position="170"/>
    </location>
</feature>